<feature type="compositionally biased region" description="Basic residues" evidence="15">
    <location>
        <begin position="1"/>
        <end position="12"/>
    </location>
</feature>
<evidence type="ECO:0000256" key="14">
    <source>
        <dbReference type="PROSITE-ProRule" id="PRU00192"/>
    </source>
</evidence>
<evidence type="ECO:0000256" key="15">
    <source>
        <dbReference type="SAM" id="MobiDB-lite"/>
    </source>
</evidence>
<dbReference type="InterPro" id="IPR036028">
    <property type="entry name" value="SH3-like_dom_sf"/>
</dbReference>
<name>A0A559M9G8_9HELO</name>
<evidence type="ECO:0000256" key="1">
    <source>
        <dbReference type="ARBA" id="ARBA00004549"/>
    </source>
</evidence>
<keyword evidence="8" id="KW-0811">Translocation</keyword>
<dbReference type="AlphaFoldDB" id="A0A559M9G8"/>
<dbReference type="InterPro" id="IPR001452">
    <property type="entry name" value="SH3_domain"/>
</dbReference>
<comment type="caution">
    <text evidence="17">The sequence shown here is derived from an EMBL/GenBank/DDBJ whole genome shotgun (WGS) entry which is preliminary data.</text>
</comment>
<keyword evidence="18" id="KW-1185">Reference proteome</keyword>
<dbReference type="EMBL" id="QGML01001187">
    <property type="protein sequence ID" value="TVY89578.1"/>
    <property type="molecule type" value="Genomic_DNA"/>
</dbReference>
<dbReference type="InterPro" id="IPR035463">
    <property type="entry name" value="Pex13"/>
</dbReference>
<evidence type="ECO:0000256" key="10">
    <source>
        <dbReference type="ARBA" id="ARBA00023140"/>
    </source>
</evidence>
<proteinExistence type="inferred from homology"/>
<dbReference type="Pfam" id="PF07653">
    <property type="entry name" value="SH3_2"/>
    <property type="match status" value="1"/>
</dbReference>
<protein>
    <recommendedName>
        <fullName evidence="12">Peroxisomal membrane protein PEX13</fullName>
    </recommendedName>
    <alternativeName>
        <fullName evidence="11">Peroxin-13</fullName>
    </alternativeName>
</protein>
<keyword evidence="3 14" id="KW-0728">SH3 domain</keyword>
<evidence type="ECO:0000256" key="11">
    <source>
        <dbReference type="ARBA" id="ARBA00029693"/>
    </source>
</evidence>
<evidence type="ECO:0000256" key="7">
    <source>
        <dbReference type="ARBA" id="ARBA00022989"/>
    </source>
</evidence>
<feature type="region of interest" description="Disordered" evidence="15">
    <location>
        <begin position="414"/>
        <end position="447"/>
    </location>
</feature>
<evidence type="ECO:0000259" key="16">
    <source>
        <dbReference type="PROSITE" id="PS50002"/>
    </source>
</evidence>
<keyword evidence="5" id="KW-0812">Transmembrane</keyword>
<keyword evidence="9" id="KW-0472">Membrane</keyword>
<evidence type="ECO:0000256" key="3">
    <source>
        <dbReference type="ARBA" id="ARBA00022443"/>
    </source>
</evidence>
<sequence>GEPAVKRQRPHIINKMASVSPPKPWERAGPAGASTALSASAGAATGNSASAPPSSVASSSTSAPAIPERPSTLQSAVNRNASAYSPYGASGVGGMGSPYGGIGGGMGSAYSPYSRMGGMGGMGGMGYGSSMYGGMGGMGGMGGYGSMYGGGGMGGYGGMPDPNNPNSLTQGFTQSTQATFQIIEGIVGAFGGFAQMLESTYMATHSSFFAMVSVAEQFGNLKNTLGSILGIFTILRWLRTLFAKITGRPPPADATSLTPSAFASFEGRKFLPDGSPAQQPRPSKKPFLFFIAAAFGLPYLMGKLIRALAASQEEEEKRRLAASGQIGPDGQPMPQFDPANLEFCRVLYDFTPESGAAVQGVDLEVKKGDLVAVLSKSDPMGNPSEWWRCRARDGRMGYLPGVYLEDARRPGQAVAQIKSASQSGTRTNSMTSQTAKGPAVSGKAGDMSVESFQKSQFYS</sequence>
<dbReference type="InterPro" id="IPR007223">
    <property type="entry name" value="Peroxin-13_N"/>
</dbReference>
<comment type="similarity">
    <text evidence="2">Belongs to the peroxin-13 family.</text>
</comment>
<comment type="subunit">
    <text evidence="13">Interacts (via SH3 domain) with PEX14 (via SH3-binding motif); forming the PEX13-PEX14 docking complex.</text>
</comment>
<evidence type="ECO:0000256" key="9">
    <source>
        <dbReference type="ARBA" id="ARBA00023136"/>
    </source>
</evidence>
<feature type="non-terminal residue" evidence="17">
    <location>
        <position position="1"/>
    </location>
</feature>
<dbReference type="CDD" id="cd11771">
    <property type="entry name" value="SH3_Pex13p_fungal"/>
    <property type="match status" value="1"/>
</dbReference>
<dbReference type="Proteomes" id="UP000315522">
    <property type="component" value="Unassembled WGS sequence"/>
</dbReference>
<accession>A0A559M9G8</accession>
<evidence type="ECO:0000256" key="8">
    <source>
        <dbReference type="ARBA" id="ARBA00023010"/>
    </source>
</evidence>
<dbReference type="SUPFAM" id="SSF50044">
    <property type="entry name" value="SH3-domain"/>
    <property type="match status" value="1"/>
</dbReference>
<evidence type="ECO:0000256" key="5">
    <source>
        <dbReference type="ARBA" id="ARBA00022692"/>
    </source>
</evidence>
<dbReference type="PANTHER" id="PTHR19332:SF1">
    <property type="entry name" value="PEROXISOMAL MEMBRANE PROTEIN PEX13"/>
    <property type="match status" value="1"/>
</dbReference>
<feature type="domain" description="SH3" evidence="16">
    <location>
        <begin position="339"/>
        <end position="409"/>
    </location>
</feature>
<dbReference type="PROSITE" id="PS50002">
    <property type="entry name" value="SH3"/>
    <property type="match status" value="1"/>
</dbReference>
<keyword evidence="6" id="KW-0653">Protein transport</keyword>
<evidence type="ECO:0000256" key="4">
    <source>
        <dbReference type="ARBA" id="ARBA00022448"/>
    </source>
</evidence>
<dbReference type="FunFam" id="2.30.30.40:FF:000128">
    <property type="entry name" value="Peroxisomal membrane protein (Pex13)"/>
    <property type="match status" value="1"/>
</dbReference>
<gene>
    <name evidence="17" type="primary">PEX13</name>
    <name evidence="17" type="ORF">LAWI1_G003990</name>
</gene>
<organism evidence="17 18">
    <name type="scientific">Lachnellula willkommii</name>
    <dbReference type="NCBI Taxonomy" id="215461"/>
    <lineage>
        <taxon>Eukaryota</taxon>
        <taxon>Fungi</taxon>
        <taxon>Dikarya</taxon>
        <taxon>Ascomycota</taxon>
        <taxon>Pezizomycotina</taxon>
        <taxon>Leotiomycetes</taxon>
        <taxon>Helotiales</taxon>
        <taxon>Lachnaceae</taxon>
        <taxon>Lachnellula</taxon>
    </lineage>
</organism>
<dbReference type="PANTHER" id="PTHR19332">
    <property type="entry name" value="PEROXISOMAL MEMBRANE PROTEIN PEX13"/>
    <property type="match status" value="1"/>
</dbReference>
<keyword evidence="7" id="KW-1133">Transmembrane helix</keyword>
<dbReference type="Pfam" id="PF04088">
    <property type="entry name" value="Peroxin-13_N"/>
    <property type="match status" value="1"/>
</dbReference>
<evidence type="ECO:0000256" key="6">
    <source>
        <dbReference type="ARBA" id="ARBA00022927"/>
    </source>
</evidence>
<evidence type="ECO:0000256" key="13">
    <source>
        <dbReference type="ARBA" id="ARBA00065871"/>
    </source>
</evidence>
<feature type="compositionally biased region" description="Polar residues" evidence="15">
    <location>
        <begin position="418"/>
        <end position="435"/>
    </location>
</feature>
<feature type="region of interest" description="Disordered" evidence="15">
    <location>
        <begin position="1"/>
        <end position="71"/>
    </location>
</feature>
<dbReference type="SMART" id="SM00326">
    <property type="entry name" value="SH3"/>
    <property type="match status" value="1"/>
</dbReference>
<comment type="subcellular location">
    <subcellularLocation>
        <location evidence="1">Peroxisome membrane</location>
        <topology evidence="1">Single-pass membrane protein</topology>
    </subcellularLocation>
</comment>
<dbReference type="GO" id="GO:0005778">
    <property type="term" value="C:peroxisomal membrane"/>
    <property type="evidence" value="ECO:0007669"/>
    <property type="project" value="UniProtKB-SubCell"/>
</dbReference>
<evidence type="ECO:0000313" key="17">
    <source>
        <dbReference type="EMBL" id="TVY89578.1"/>
    </source>
</evidence>
<dbReference type="GO" id="GO:0016560">
    <property type="term" value="P:protein import into peroxisome matrix, docking"/>
    <property type="evidence" value="ECO:0007669"/>
    <property type="project" value="InterPro"/>
</dbReference>
<keyword evidence="4" id="KW-0813">Transport</keyword>
<keyword evidence="10" id="KW-0576">Peroxisome</keyword>
<evidence type="ECO:0000313" key="18">
    <source>
        <dbReference type="Proteomes" id="UP000315522"/>
    </source>
</evidence>
<evidence type="ECO:0000256" key="2">
    <source>
        <dbReference type="ARBA" id="ARBA00006033"/>
    </source>
</evidence>
<dbReference type="Gene3D" id="2.30.30.40">
    <property type="entry name" value="SH3 Domains"/>
    <property type="match status" value="1"/>
</dbReference>
<reference evidence="17 18" key="1">
    <citation type="submission" date="2018-05" db="EMBL/GenBank/DDBJ databases">
        <title>Genome sequencing and assembly of the regulated plant pathogen Lachnellula willkommii and related sister species for the development of diagnostic species identification markers.</title>
        <authorList>
            <person name="Giroux E."/>
            <person name="Bilodeau G."/>
        </authorList>
    </citation>
    <scope>NUCLEOTIDE SEQUENCE [LARGE SCALE GENOMIC DNA]</scope>
    <source>
        <strain evidence="17 18">CBS 172.35</strain>
    </source>
</reference>
<feature type="compositionally biased region" description="Low complexity" evidence="15">
    <location>
        <begin position="28"/>
        <end position="65"/>
    </location>
</feature>
<dbReference type="GO" id="GO:1990429">
    <property type="term" value="C:peroxisomal importomer complex"/>
    <property type="evidence" value="ECO:0007669"/>
    <property type="project" value="TreeGrafter"/>
</dbReference>
<evidence type="ECO:0000256" key="12">
    <source>
        <dbReference type="ARBA" id="ARBA00034535"/>
    </source>
</evidence>